<sequence length="69" mass="8007">MTRRDQDHRYPLRDSHVENLDTLEKIQVKRHAPPPGELVWAAEMTKMPAPGSGTARALRFQKNERRMIA</sequence>
<protein>
    <submittedName>
        <fullName evidence="1">Uncharacterized protein</fullName>
    </submittedName>
</protein>
<dbReference type="EMBL" id="AM236080">
    <property type="protein sequence ID" value="CAK10128.1"/>
    <property type="molecule type" value="Genomic_DNA"/>
</dbReference>
<dbReference type="Proteomes" id="UP000006575">
    <property type="component" value="Chromosome"/>
</dbReference>
<keyword evidence="2" id="KW-1185">Reference proteome</keyword>
<evidence type="ECO:0000313" key="1">
    <source>
        <dbReference type="EMBL" id="CAK10128.1"/>
    </source>
</evidence>
<dbReference type="HOGENOM" id="CLU_203982_0_0_5"/>
<name>Q1MAB1_RHIJ3</name>
<evidence type="ECO:0000313" key="2">
    <source>
        <dbReference type="Proteomes" id="UP000006575"/>
    </source>
</evidence>
<dbReference type="EnsemblBacteria" id="CAK10128">
    <property type="protein sequence ID" value="CAK10128"/>
    <property type="gene ID" value="RL4645"/>
</dbReference>
<dbReference type="AlphaFoldDB" id="Q1MAB1"/>
<accession>Q1MAB1</accession>
<reference evidence="1 2" key="1">
    <citation type="journal article" date="2006" name="Genome Biol.">
        <title>The genome of Rhizobium leguminosarum has recognizable core and accessory components.</title>
        <authorList>
            <person name="Young J.W."/>
            <person name="Crossman L.C."/>
            <person name="Johnston A.W.B."/>
            <person name="Thomson N.R."/>
            <person name="Ghazoui Z.F."/>
            <person name="Hull K.H."/>
            <person name="Wexler M."/>
            <person name="Curson A.R.J."/>
            <person name="Todd J.D."/>
            <person name="Poole P.S."/>
            <person name="Mauchline T.H."/>
            <person name="East A.K."/>
            <person name="Quail M.A."/>
            <person name="Churcher C."/>
            <person name="Arrowsmith C."/>
            <person name="Cherevach A."/>
            <person name="Chillingworth T."/>
            <person name="Clarke K."/>
            <person name="Cronin A."/>
            <person name="Davis P."/>
            <person name="Fraser A."/>
            <person name="Hance Z."/>
            <person name="Hauser H."/>
            <person name="Jagels K."/>
            <person name="Moule S."/>
            <person name="Mungall K."/>
            <person name="Norbertczak H."/>
            <person name="Rabbinowitsch E."/>
            <person name="Sanders M."/>
            <person name="Simmonds M."/>
            <person name="Whitehead S."/>
            <person name="Parkhill J."/>
        </authorList>
    </citation>
    <scope>NUCLEOTIDE SEQUENCE [LARGE SCALE GENOMIC DNA]</scope>
    <source>
        <strain evidence="2">DSM 114642 / LMG 32736 / 3841</strain>
    </source>
</reference>
<dbReference type="KEGG" id="rle:RL4645"/>
<organism evidence="1 2">
    <name type="scientific">Rhizobium johnstonii (strain DSM 114642 / LMG 32736 / 3841)</name>
    <name type="common">Rhizobium leguminosarum bv. viciae</name>
    <dbReference type="NCBI Taxonomy" id="216596"/>
    <lineage>
        <taxon>Bacteria</taxon>
        <taxon>Pseudomonadati</taxon>
        <taxon>Pseudomonadota</taxon>
        <taxon>Alphaproteobacteria</taxon>
        <taxon>Hyphomicrobiales</taxon>
        <taxon>Rhizobiaceae</taxon>
        <taxon>Rhizobium/Agrobacterium group</taxon>
        <taxon>Rhizobium</taxon>
        <taxon>Rhizobium johnstonii</taxon>
    </lineage>
</organism>
<proteinExistence type="predicted"/>
<gene>
    <name evidence="1" type="ordered locus">RL4645</name>
</gene>